<dbReference type="InterPro" id="IPR001077">
    <property type="entry name" value="COMT_C"/>
</dbReference>
<dbReference type="AlphaFoldDB" id="A0A9P1MA57"/>
<feature type="domain" description="O-methyltransferase C-terminal" evidence="4">
    <location>
        <begin position="238"/>
        <end position="414"/>
    </location>
</feature>
<evidence type="ECO:0000256" key="1">
    <source>
        <dbReference type="ARBA" id="ARBA00022603"/>
    </source>
</evidence>
<keyword evidence="1" id="KW-0489">Methyltransferase</keyword>
<evidence type="ECO:0000256" key="2">
    <source>
        <dbReference type="ARBA" id="ARBA00022679"/>
    </source>
</evidence>
<dbReference type="PANTHER" id="PTHR43712">
    <property type="entry name" value="PUTATIVE (AFU_ORTHOLOGUE AFUA_4G14580)-RELATED"/>
    <property type="match status" value="1"/>
</dbReference>
<dbReference type="InterPro" id="IPR016461">
    <property type="entry name" value="COMT-like"/>
</dbReference>
<keyword evidence="6" id="KW-1185">Reference proteome</keyword>
<sequence length="442" mass="48294">MAAQDVSLASLAATISETTKAINALLEQNGAPAPSFAADGPVDYPRHPELAGLRFQLIDAASDLYRLALGPSDHGLMQPLFLNHDALVLDTLNQFDFWNAVPLDGSATIAEISKHTTLPQSLVRRFLAWAYTSRLFAPHGGPGSDAVVHSSLSAAMVKKPLLRSWLRHNLQEARPASVHTPESFWKYSAGRDAASEEPSEAGFTLANVDRLEKPEGYWDYLKRSVEGKPEGYRAKEFANAMEAAASASALGEEELLKAGYDWASLGEATVVDVGGSNGHTGLILTNAFPNLKFVVQDLPEVEAAYESHIPADVRAKVSYEVRDFFTPQATAGDVYMLKMILHDWPDKYALQILTPLVPHLRNGSRLLLCEVVAPPPEAPLPPTLRRILTCSDLQMLLAFNSLERTAEHWKTLVKRLDPGLDVVSISDIPGSIHNFIEIKFTG</sequence>
<dbReference type="Gene3D" id="3.40.50.150">
    <property type="entry name" value="Vaccinia Virus protein VP39"/>
    <property type="match status" value="1"/>
</dbReference>
<keyword evidence="3" id="KW-0949">S-adenosyl-L-methionine</keyword>
<evidence type="ECO:0000256" key="3">
    <source>
        <dbReference type="ARBA" id="ARBA00022691"/>
    </source>
</evidence>
<accession>A0A9P1MA57</accession>
<dbReference type="PANTHER" id="PTHR43712:SF12">
    <property type="entry name" value="STERIGMATOCYSTIN 8-O-METHYLTRANSFERASE"/>
    <property type="match status" value="1"/>
</dbReference>
<dbReference type="OrthoDB" id="1606438at2759"/>
<reference evidence="5" key="1">
    <citation type="submission" date="2022-11" db="EMBL/GenBank/DDBJ databases">
        <authorList>
            <person name="Scott C."/>
            <person name="Bruce N."/>
        </authorList>
    </citation>
    <scope>NUCLEOTIDE SEQUENCE</scope>
</reference>
<dbReference type="PROSITE" id="PS51683">
    <property type="entry name" value="SAM_OMT_II"/>
    <property type="match status" value="1"/>
</dbReference>
<dbReference type="EMBL" id="CALLCH030000010">
    <property type="protein sequence ID" value="CAI4213993.1"/>
    <property type="molecule type" value="Genomic_DNA"/>
</dbReference>
<dbReference type="Proteomes" id="UP000838763">
    <property type="component" value="Unassembled WGS sequence"/>
</dbReference>
<organism evidence="5 6">
    <name type="scientific">Parascedosporium putredinis</name>
    <dbReference type="NCBI Taxonomy" id="1442378"/>
    <lineage>
        <taxon>Eukaryota</taxon>
        <taxon>Fungi</taxon>
        <taxon>Dikarya</taxon>
        <taxon>Ascomycota</taxon>
        <taxon>Pezizomycotina</taxon>
        <taxon>Sordariomycetes</taxon>
        <taxon>Hypocreomycetidae</taxon>
        <taxon>Microascales</taxon>
        <taxon>Microascaceae</taxon>
        <taxon>Parascedosporium</taxon>
    </lineage>
</organism>
<protein>
    <recommendedName>
        <fullName evidence="4">O-methyltransferase C-terminal domain-containing protein</fullName>
    </recommendedName>
</protein>
<evidence type="ECO:0000259" key="4">
    <source>
        <dbReference type="Pfam" id="PF00891"/>
    </source>
</evidence>
<dbReference type="GO" id="GO:0032259">
    <property type="term" value="P:methylation"/>
    <property type="evidence" value="ECO:0007669"/>
    <property type="project" value="UniProtKB-KW"/>
</dbReference>
<gene>
    <name evidence="5" type="ORF">PPNO1_LOCUS3728</name>
</gene>
<comment type="caution">
    <text evidence="5">The sequence shown here is derived from an EMBL/GenBank/DDBJ whole genome shotgun (WGS) entry which is preliminary data.</text>
</comment>
<name>A0A9P1MA57_9PEZI</name>
<proteinExistence type="predicted"/>
<dbReference type="SUPFAM" id="SSF53335">
    <property type="entry name" value="S-adenosyl-L-methionine-dependent methyltransferases"/>
    <property type="match status" value="1"/>
</dbReference>
<evidence type="ECO:0000313" key="5">
    <source>
        <dbReference type="EMBL" id="CAI4213993.1"/>
    </source>
</evidence>
<dbReference type="Pfam" id="PF00891">
    <property type="entry name" value="Methyltransf_2"/>
    <property type="match status" value="1"/>
</dbReference>
<keyword evidence="2" id="KW-0808">Transferase</keyword>
<dbReference type="GO" id="GO:0008171">
    <property type="term" value="F:O-methyltransferase activity"/>
    <property type="evidence" value="ECO:0007669"/>
    <property type="project" value="InterPro"/>
</dbReference>
<evidence type="ECO:0000313" key="6">
    <source>
        <dbReference type="Proteomes" id="UP000838763"/>
    </source>
</evidence>
<dbReference type="InterPro" id="IPR029063">
    <property type="entry name" value="SAM-dependent_MTases_sf"/>
</dbReference>